<dbReference type="InterPro" id="IPR016195">
    <property type="entry name" value="Pol/histidinol_Pase-like"/>
</dbReference>
<proteinExistence type="predicted"/>
<reference evidence="12" key="1">
    <citation type="journal article" date="2014" name="Int. J. Syst. Evol. Microbiol.">
        <title>Complete genome sequence of Corynebacterium casei LMG S-19264T (=DSM 44701T), isolated from a smear-ripened cheese.</title>
        <authorList>
            <consortium name="US DOE Joint Genome Institute (JGI-PGF)"/>
            <person name="Walter F."/>
            <person name="Albersmeier A."/>
            <person name="Kalinowski J."/>
            <person name="Ruckert C."/>
        </authorList>
    </citation>
    <scope>NUCLEOTIDE SEQUENCE</scope>
    <source>
        <strain evidence="12">JCM 12580</strain>
    </source>
</reference>
<dbReference type="InterPro" id="IPR029398">
    <property type="entry name" value="PolB_thumb"/>
</dbReference>
<feature type="domain" description="DNA-directed DNA polymerase X" evidence="11">
    <location>
        <begin position="2"/>
        <end position="316"/>
    </location>
</feature>
<dbReference type="EC" id="2.7.7.7" evidence="2"/>
<comment type="caution">
    <text evidence="12">The sequence shown here is derived from an EMBL/GenBank/DDBJ whole genome shotgun (WGS) entry which is preliminary data.</text>
</comment>
<gene>
    <name evidence="12" type="ORF">GCM10007063_03720</name>
</gene>
<dbReference type="CDD" id="cd07436">
    <property type="entry name" value="PHP_PolX"/>
    <property type="match status" value="1"/>
</dbReference>
<evidence type="ECO:0000256" key="6">
    <source>
        <dbReference type="ARBA" id="ARBA00022705"/>
    </source>
</evidence>
<dbReference type="GO" id="GO:0005829">
    <property type="term" value="C:cytosol"/>
    <property type="evidence" value="ECO:0007669"/>
    <property type="project" value="TreeGrafter"/>
</dbReference>
<dbReference type="PANTHER" id="PTHR36928">
    <property type="entry name" value="PHOSPHATASE YCDX-RELATED"/>
    <property type="match status" value="1"/>
</dbReference>
<dbReference type="SUPFAM" id="SSF47802">
    <property type="entry name" value="DNA polymerase beta, N-terminal domain-like"/>
    <property type="match status" value="1"/>
</dbReference>
<dbReference type="FunFam" id="3.20.20.140:FF:000047">
    <property type="entry name" value="PHP domain-containing protein"/>
    <property type="match status" value="1"/>
</dbReference>
<dbReference type="InterPro" id="IPR004013">
    <property type="entry name" value="PHP_dom"/>
</dbReference>
<feature type="domain" description="Helix-hairpin-helix DNA-binding motif class 1" evidence="9">
    <location>
        <begin position="50"/>
        <end position="69"/>
    </location>
</feature>
<evidence type="ECO:0000259" key="11">
    <source>
        <dbReference type="SMART" id="SM00483"/>
    </source>
</evidence>
<dbReference type="GO" id="GO:0042578">
    <property type="term" value="F:phosphoric ester hydrolase activity"/>
    <property type="evidence" value="ECO:0007669"/>
    <property type="project" value="TreeGrafter"/>
</dbReference>
<evidence type="ECO:0000256" key="8">
    <source>
        <dbReference type="ARBA" id="ARBA00049244"/>
    </source>
</evidence>
<organism evidence="12 13">
    <name type="scientific">Lentibacillus kapialis</name>
    <dbReference type="NCBI Taxonomy" id="340214"/>
    <lineage>
        <taxon>Bacteria</taxon>
        <taxon>Bacillati</taxon>
        <taxon>Bacillota</taxon>
        <taxon>Bacilli</taxon>
        <taxon>Bacillales</taxon>
        <taxon>Bacillaceae</taxon>
        <taxon>Lentibacillus</taxon>
    </lineage>
</organism>
<evidence type="ECO:0000313" key="12">
    <source>
        <dbReference type="EMBL" id="GGJ84469.1"/>
    </source>
</evidence>
<dbReference type="Gene3D" id="3.30.460.10">
    <property type="entry name" value="Beta Polymerase, domain 2"/>
    <property type="match status" value="1"/>
</dbReference>
<keyword evidence="7" id="KW-0239">DNA-directed DNA polymerase</keyword>
<keyword evidence="12" id="KW-0378">Hydrolase</keyword>
<evidence type="ECO:0000256" key="2">
    <source>
        <dbReference type="ARBA" id="ARBA00012417"/>
    </source>
</evidence>
<name>A0A917PLY4_9BACI</name>
<dbReference type="SUPFAM" id="SSF89550">
    <property type="entry name" value="PHP domain-like"/>
    <property type="match status" value="1"/>
</dbReference>
<dbReference type="Pfam" id="PF14520">
    <property type="entry name" value="HHH_5"/>
    <property type="match status" value="1"/>
</dbReference>
<dbReference type="Gene3D" id="3.30.210.10">
    <property type="entry name" value="DNA polymerase, thumb domain"/>
    <property type="match status" value="1"/>
</dbReference>
<keyword evidence="13" id="KW-1185">Reference proteome</keyword>
<accession>A0A917PLY4</accession>
<dbReference type="Pfam" id="PF14791">
    <property type="entry name" value="DNA_pol_B_thumb"/>
    <property type="match status" value="1"/>
</dbReference>
<dbReference type="PANTHER" id="PTHR36928:SF1">
    <property type="entry name" value="PHOSPHATASE YCDX-RELATED"/>
    <property type="match status" value="1"/>
</dbReference>
<keyword evidence="12" id="KW-0269">Exonuclease</keyword>
<dbReference type="InterPro" id="IPR050243">
    <property type="entry name" value="PHP_phosphatase"/>
</dbReference>
<reference evidence="12" key="2">
    <citation type="submission" date="2020-09" db="EMBL/GenBank/DDBJ databases">
        <authorList>
            <person name="Sun Q."/>
            <person name="Ohkuma M."/>
        </authorList>
    </citation>
    <scope>NUCLEOTIDE SEQUENCE</scope>
    <source>
        <strain evidence="12">JCM 12580</strain>
    </source>
</reference>
<dbReference type="AlphaFoldDB" id="A0A917PLY4"/>
<dbReference type="InterPro" id="IPR002054">
    <property type="entry name" value="DNA-dir_DNA_pol_X"/>
</dbReference>
<dbReference type="Gene3D" id="3.20.20.140">
    <property type="entry name" value="Metal-dependent hydrolases"/>
    <property type="match status" value="1"/>
</dbReference>
<dbReference type="PIRSF" id="PIRSF005047">
    <property type="entry name" value="UCP005047_YshC"/>
    <property type="match status" value="1"/>
</dbReference>
<evidence type="ECO:0000256" key="3">
    <source>
        <dbReference type="ARBA" id="ARBA00022634"/>
    </source>
</evidence>
<evidence type="ECO:0000256" key="4">
    <source>
        <dbReference type="ARBA" id="ARBA00022679"/>
    </source>
</evidence>
<evidence type="ECO:0000313" key="13">
    <source>
        <dbReference type="Proteomes" id="UP000658382"/>
    </source>
</evidence>
<dbReference type="Gene3D" id="1.10.150.110">
    <property type="entry name" value="DNA polymerase beta, N-terminal domain-like"/>
    <property type="match status" value="1"/>
</dbReference>
<dbReference type="InterPro" id="IPR010996">
    <property type="entry name" value="HHH_MUS81"/>
</dbReference>
<evidence type="ECO:0000256" key="7">
    <source>
        <dbReference type="ARBA" id="ARBA00022932"/>
    </source>
</evidence>
<dbReference type="GO" id="GO:0003677">
    <property type="term" value="F:DNA binding"/>
    <property type="evidence" value="ECO:0007669"/>
    <property type="project" value="InterPro"/>
</dbReference>
<dbReference type="InterPro" id="IPR047967">
    <property type="entry name" value="PolX_PHP"/>
</dbReference>
<dbReference type="NCBIfam" id="NF006375">
    <property type="entry name" value="PRK08609.1"/>
    <property type="match status" value="1"/>
</dbReference>
<comment type="catalytic activity">
    <reaction evidence="8">
        <text>DNA(n) + a 2'-deoxyribonucleoside 5'-triphosphate = DNA(n+1) + diphosphate</text>
        <dbReference type="Rhea" id="RHEA:22508"/>
        <dbReference type="Rhea" id="RHEA-COMP:17339"/>
        <dbReference type="Rhea" id="RHEA-COMP:17340"/>
        <dbReference type="ChEBI" id="CHEBI:33019"/>
        <dbReference type="ChEBI" id="CHEBI:61560"/>
        <dbReference type="ChEBI" id="CHEBI:173112"/>
        <dbReference type="EC" id="2.7.7.7"/>
    </reaction>
</comment>
<feature type="domain" description="Helix-hairpin-helix DNA-binding motif class 1" evidence="9">
    <location>
        <begin position="90"/>
        <end position="109"/>
    </location>
</feature>
<dbReference type="InterPro" id="IPR003583">
    <property type="entry name" value="Hlx-hairpin-Hlx_DNA-bd_motif"/>
</dbReference>
<dbReference type="Pfam" id="PF02811">
    <property type="entry name" value="PHP"/>
    <property type="match status" value="1"/>
</dbReference>
<dbReference type="Gene3D" id="1.10.150.20">
    <property type="entry name" value="5' to 3' exonuclease, C-terminal subdomain"/>
    <property type="match status" value="1"/>
</dbReference>
<keyword evidence="3" id="KW-0237">DNA synthesis</keyword>
<keyword evidence="5" id="KW-0548">Nucleotidyltransferase</keyword>
<evidence type="ECO:0000259" key="9">
    <source>
        <dbReference type="SMART" id="SM00278"/>
    </source>
</evidence>
<dbReference type="InterPro" id="IPR003141">
    <property type="entry name" value="Pol/His_phosphatase_N"/>
</dbReference>
<dbReference type="SUPFAM" id="SSF81301">
    <property type="entry name" value="Nucleotidyltransferase"/>
    <property type="match status" value="1"/>
</dbReference>
<evidence type="ECO:0000259" key="10">
    <source>
        <dbReference type="SMART" id="SM00481"/>
    </source>
</evidence>
<protein>
    <recommendedName>
        <fullName evidence="2">DNA-directed DNA polymerase</fullName>
        <ecNumber evidence="2">2.7.7.7</ecNumber>
    </recommendedName>
</protein>
<feature type="domain" description="Helix-hairpin-helix DNA-binding motif class 1" evidence="9">
    <location>
        <begin position="125"/>
        <end position="144"/>
    </location>
</feature>
<evidence type="ECO:0000256" key="1">
    <source>
        <dbReference type="ARBA" id="ARBA00001946"/>
    </source>
</evidence>
<sequence>MVINKKNVIKLLERIAVYLELKGENPFKISAYRKASQALERDDRSIADIDDFTKIKGIGKGTASVITEYIRNESSEVLNQLENEIPASLIPLLDLPGLGGKKLAKLYQELNIKDADSLKQACENGEVEKLEGFGKKSAKKILTAVKEAHTRPERLPIASVLPLAEQIEDYLETIKEIKTYSRAGSLRRMRETIKDIDFIISSENPSAVRDRLLELDRIKEVIAQGETKVSVTLEDVYDINVDFRIVDPTEFASTLHHFTGSKDHNVAMRQLAKSKGEKINEYGVEVEKTGKTLTFRSEEEFFDHFDLRYIPPEVRENTGEVETYHESVPLIELKDIRGDLHMHTTWSDGGQSLEEMVSQARSKKYDFIAITDHSKYLRVANGLNETRLRQQRDEIDKLNEKYHDIHIFTGVEMDILPDGTLDFNDEFLQEMDFVIGAIHSSFNQSQEKIMQRLGAALENPHVSLIAHPTGRLIGRREGYRTDIERLIKHAKETDTALEINANPNRLDLSSEWTQKAQEAGVKIAINTDAHDYNMLDHMKYGTGSARKGWIRKDTVINTWSKEKLMNFMNRKKNG</sequence>
<dbReference type="CDD" id="cd00141">
    <property type="entry name" value="NT_POLXc"/>
    <property type="match status" value="1"/>
</dbReference>
<dbReference type="SMART" id="SM00278">
    <property type="entry name" value="HhH1"/>
    <property type="match status" value="3"/>
</dbReference>
<keyword evidence="6" id="KW-0235">DNA replication</keyword>
<dbReference type="GO" id="GO:0008270">
    <property type="term" value="F:zinc ion binding"/>
    <property type="evidence" value="ECO:0007669"/>
    <property type="project" value="TreeGrafter"/>
</dbReference>
<dbReference type="Pfam" id="PF14716">
    <property type="entry name" value="HHH_8"/>
    <property type="match status" value="1"/>
</dbReference>
<dbReference type="SMART" id="SM00483">
    <property type="entry name" value="POLXc"/>
    <property type="match status" value="1"/>
</dbReference>
<dbReference type="InterPro" id="IPR022311">
    <property type="entry name" value="PolX-like"/>
</dbReference>
<comment type="cofactor">
    <cofactor evidence="1">
        <name>Mg(2+)</name>
        <dbReference type="ChEBI" id="CHEBI:18420"/>
    </cofactor>
</comment>
<feature type="domain" description="Polymerase/histidinol phosphatase N-terminal" evidence="10">
    <location>
        <begin position="338"/>
        <end position="417"/>
    </location>
</feature>
<dbReference type="SUPFAM" id="SSF158702">
    <property type="entry name" value="Sec63 N-terminal domain-like"/>
    <property type="match status" value="1"/>
</dbReference>
<dbReference type="InterPro" id="IPR043519">
    <property type="entry name" value="NT_sf"/>
</dbReference>
<keyword evidence="4" id="KW-0808">Transferase</keyword>
<dbReference type="InterPro" id="IPR027421">
    <property type="entry name" value="DNA_pol_lamdba_lyase_dom_sf"/>
</dbReference>
<dbReference type="GO" id="GO:0006281">
    <property type="term" value="P:DNA repair"/>
    <property type="evidence" value="ECO:0007669"/>
    <property type="project" value="InterPro"/>
</dbReference>
<dbReference type="GO" id="GO:0004527">
    <property type="term" value="F:exonuclease activity"/>
    <property type="evidence" value="ECO:0007669"/>
    <property type="project" value="UniProtKB-KW"/>
</dbReference>
<evidence type="ECO:0000256" key="5">
    <source>
        <dbReference type="ARBA" id="ARBA00022695"/>
    </source>
</evidence>
<dbReference type="GO" id="GO:0003887">
    <property type="term" value="F:DNA-directed DNA polymerase activity"/>
    <property type="evidence" value="ECO:0007669"/>
    <property type="project" value="UniProtKB-KW"/>
</dbReference>
<keyword evidence="12" id="KW-0540">Nuclease</keyword>
<dbReference type="EMBL" id="BMNQ01000002">
    <property type="protein sequence ID" value="GGJ84469.1"/>
    <property type="molecule type" value="Genomic_DNA"/>
</dbReference>
<dbReference type="InterPro" id="IPR037160">
    <property type="entry name" value="DNA_Pol_thumb_sf"/>
</dbReference>
<dbReference type="RefSeq" id="WP_188631382.1">
    <property type="nucleotide sequence ID" value="NZ_BMNQ01000002.1"/>
</dbReference>
<dbReference type="Proteomes" id="UP000658382">
    <property type="component" value="Unassembled WGS sequence"/>
</dbReference>
<dbReference type="SMART" id="SM00481">
    <property type="entry name" value="POLIIIAc"/>
    <property type="match status" value="1"/>
</dbReference>